<dbReference type="AlphaFoldDB" id="A0AAD7M7T1"/>
<reference evidence="1" key="1">
    <citation type="submission" date="2023-03" db="EMBL/GenBank/DDBJ databases">
        <title>Massive genome expansion in bonnet fungi (Mycena s.s.) driven by repeated elements and novel gene families across ecological guilds.</title>
        <authorList>
            <consortium name="Lawrence Berkeley National Laboratory"/>
            <person name="Harder C.B."/>
            <person name="Miyauchi S."/>
            <person name="Viragh M."/>
            <person name="Kuo A."/>
            <person name="Thoen E."/>
            <person name="Andreopoulos B."/>
            <person name="Lu D."/>
            <person name="Skrede I."/>
            <person name="Drula E."/>
            <person name="Henrissat B."/>
            <person name="Morin E."/>
            <person name="Kohler A."/>
            <person name="Barry K."/>
            <person name="LaButti K."/>
            <person name="Morin E."/>
            <person name="Salamov A."/>
            <person name="Lipzen A."/>
            <person name="Mereny Z."/>
            <person name="Hegedus B."/>
            <person name="Baldrian P."/>
            <person name="Stursova M."/>
            <person name="Weitz H."/>
            <person name="Taylor A."/>
            <person name="Grigoriev I.V."/>
            <person name="Nagy L.G."/>
            <person name="Martin F."/>
            <person name="Kauserud H."/>
        </authorList>
    </citation>
    <scope>NUCLEOTIDE SEQUENCE</scope>
    <source>
        <strain evidence="1">CBHHK067</strain>
    </source>
</reference>
<comment type="caution">
    <text evidence="1">The sequence shown here is derived from an EMBL/GenBank/DDBJ whole genome shotgun (WGS) entry which is preliminary data.</text>
</comment>
<keyword evidence="2" id="KW-1185">Reference proteome</keyword>
<dbReference type="Proteomes" id="UP001221757">
    <property type="component" value="Unassembled WGS sequence"/>
</dbReference>
<organism evidence="1 2">
    <name type="scientific">Mycena rosella</name>
    <name type="common">Pink bonnet</name>
    <name type="synonym">Agaricus rosellus</name>
    <dbReference type="NCBI Taxonomy" id="1033263"/>
    <lineage>
        <taxon>Eukaryota</taxon>
        <taxon>Fungi</taxon>
        <taxon>Dikarya</taxon>
        <taxon>Basidiomycota</taxon>
        <taxon>Agaricomycotina</taxon>
        <taxon>Agaricomycetes</taxon>
        <taxon>Agaricomycetidae</taxon>
        <taxon>Agaricales</taxon>
        <taxon>Marasmiineae</taxon>
        <taxon>Mycenaceae</taxon>
        <taxon>Mycena</taxon>
    </lineage>
</organism>
<gene>
    <name evidence="1" type="ORF">B0H17DRAFT_1126559</name>
</gene>
<accession>A0AAD7M7T1</accession>
<evidence type="ECO:0000313" key="1">
    <source>
        <dbReference type="EMBL" id="KAJ7704938.1"/>
    </source>
</evidence>
<protein>
    <submittedName>
        <fullName evidence="1">Uncharacterized protein</fullName>
    </submittedName>
</protein>
<sequence length="275" mass="31057">MGFGKNRIKTGINDQRHCRWMWVRKYLVQHCWQALCNFNSPTGQIHTYEVPMHIYGGMWERLQLGALLRGSAKRSAYHSTTDHAIPSREYAIPFSIYVRMSNVPIFRMLDIPDVEHNSLPTTLELGYATTGLSWMGGPATRTISFNLVGKILRLPYASTFLAKGGIRNKIALWIDSSLAAQFAKGPSSGINEYGCSFMKRGEVTGTDGVTRDELLTREQVLDSKNLLIHGSICMGKPEKDLYLFPPQRILESECPEHFTGKISGKGLKYIEYLFD</sequence>
<name>A0AAD7M7T1_MYCRO</name>
<dbReference type="EMBL" id="JARKIE010000009">
    <property type="protein sequence ID" value="KAJ7704938.1"/>
    <property type="molecule type" value="Genomic_DNA"/>
</dbReference>
<evidence type="ECO:0000313" key="2">
    <source>
        <dbReference type="Proteomes" id="UP001221757"/>
    </source>
</evidence>
<proteinExistence type="predicted"/>